<dbReference type="EMBL" id="MWDQ01000023">
    <property type="protein sequence ID" value="OQB75116.1"/>
    <property type="molecule type" value="Genomic_DNA"/>
</dbReference>
<dbReference type="GO" id="GO:0008713">
    <property type="term" value="F:ADP-heptose-lipopolysaccharide heptosyltransferase activity"/>
    <property type="evidence" value="ECO:0007669"/>
    <property type="project" value="TreeGrafter"/>
</dbReference>
<dbReference type="AlphaFoldDB" id="A0A1V6CE26"/>
<keyword evidence="2 3" id="KW-0808">Transferase</keyword>
<comment type="caution">
    <text evidence="3">The sequence shown here is derived from an EMBL/GenBank/DDBJ whole genome shotgun (WGS) entry which is preliminary data.</text>
</comment>
<keyword evidence="1" id="KW-0328">Glycosyltransferase</keyword>
<organism evidence="3">
    <name type="scientific">candidate division TA06 bacterium ADurb.Bin131</name>
    <dbReference type="NCBI Taxonomy" id="1852827"/>
    <lineage>
        <taxon>Bacteria</taxon>
        <taxon>Bacteria division TA06</taxon>
    </lineage>
</organism>
<reference evidence="3" key="1">
    <citation type="submission" date="2017-02" db="EMBL/GenBank/DDBJ databases">
        <title>Delving into the versatile metabolic prowess of the omnipresent phylum Bacteroidetes.</title>
        <authorList>
            <person name="Nobu M.K."/>
            <person name="Mei R."/>
            <person name="Narihiro T."/>
            <person name="Kuroda K."/>
            <person name="Liu W.-T."/>
        </authorList>
    </citation>
    <scope>NUCLEOTIDE SEQUENCE</scope>
    <source>
        <strain evidence="3">ADurb.Bin131</strain>
    </source>
</reference>
<dbReference type="InterPro" id="IPR051199">
    <property type="entry name" value="LPS_LOS_Heptosyltrfase"/>
</dbReference>
<evidence type="ECO:0000256" key="2">
    <source>
        <dbReference type="ARBA" id="ARBA00022679"/>
    </source>
</evidence>
<name>A0A1V6CE26_UNCT6</name>
<dbReference type="Proteomes" id="UP000485562">
    <property type="component" value="Unassembled WGS sequence"/>
</dbReference>
<evidence type="ECO:0000256" key="1">
    <source>
        <dbReference type="ARBA" id="ARBA00022676"/>
    </source>
</evidence>
<gene>
    <name evidence="3" type="primary">rfaQ</name>
    <name evidence="3" type="ORF">BWX89_00141</name>
</gene>
<sequence length="371" mass="42763">MKFYQPRDYPPERFEKFYRDPVYLKLRGKVKSIMVFIGESHYGDFMLSMPFFQALKEMFPGSKIIFVGHRLKGLEKFSDILPFVDIYYELRMRKKREVVKKWFSLFCLCLKENVNFLIDTQRYSIINLILAFLPVRYRLGYGTKCFFSNWKFSERGRKDIHDIFQLLALCRVLGKKDVKTYVDIKFPREYEEKASKILSPSGDWVCIFPGASEKVKCWPSERFSSVADALYKYGYSILLLGSFKEKKLLMSIAEKMTHKPTVPVLIDDEFGKNPVYAALFCSKSKLCISNESGGLHFAGLVNTPIIGIFGLKNPVKWGPLSPRSIALYKGLGCSPCKMRKTKVGCPYNRRCLLDISVEEVIEAAKESLGIA</sequence>
<proteinExistence type="predicted"/>
<dbReference type="GO" id="GO:0005829">
    <property type="term" value="C:cytosol"/>
    <property type="evidence" value="ECO:0007669"/>
    <property type="project" value="TreeGrafter"/>
</dbReference>
<dbReference type="Pfam" id="PF01075">
    <property type="entry name" value="Glyco_transf_9"/>
    <property type="match status" value="1"/>
</dbReference>
<dbReference type="EC" id="2.-.-.-" evidence="3"/>
<evidence type="ECO:0000313" key="3">
    <source>
        <dbReference type="EMBL" id="OQB75116.1"/>
    </source>
</evidence>
<dbReference type="PANTHER" id="PTHR30160:SF1">
    <property type="entry name" value="LIPOPOLYSACCHARIDE 1,2-N-ACETYLGLUCOSAMINETRANSFERASE-RELATED"/>
    <property type="match status" value="1"/>
</dbReference>
<dbReference type="InterPro" id="IPR002201">
    <property type="entry name" value="Glyco_trans_9"/>
</dbReference>
<dbReference type="GO" id="GO:0009244">
    <property type="term" value="P:lipopolysaccharide core region biosynthetic process"/>
    <property type="evidence" value="ECO:0007669"/>
    <property type="project" value="TreeGrafter"/>
</dbReference>
<accession>A0A1V6CE26</accession>
<protein>
    <submittedName>
        <fullName evidence="3">Lipopolysaccharide core heptosyltransferase RfaQ</fullName>
        <ecNumber evidence="3">2.-.-.-</ecNumber>
    </submittedName>
</protein>
<dbReference type="PANTHER" id="PTHR30160">
    <property type="entry name" value="TETRAACYLDISACCHARIDE 4'-KINASE-RELATED"/>
    <property type="match status" value="1"/>
</dbReference>
<dbReference type="Gene3D" id="3.40.50.2000">
    <property type="entry name" value="Glycogen Phosphorylase B"/>
    <property type="match status" value="2"/>
</dbReference>
<dbReference type="SUPFAM" id="SSF53756">
    <property type="entry name" value="UDP-Glycosyltransferase/glycogen phosphorylase"/>
    <property type="match status" value="1"/>
</dbReference>
<dbReference type="CDD" id="cd03789">
    <property type="entry name" value="GT9_LPS_heptosyltransferase"/>
    <property type="match status" value="1"/>
</dbReference>